<keyword evidence="1" id="KW-0472">Membrane</keyword>
<feature type="transmembrane region" description="Helical" evidence="1">
    <location>
        <begin position="196"/>
        <end position="215"/>
    </location>
</feature>
<feature type="transmembrane region" description="Helical" evidence="1">
    <location>
        <begin position="323"/>
        <end position="342"/>
    </location>
</feature>
<dbReference type="InterPro" id="IPR014710">
    <property type="entry name" value="RmlC-like_jellyroll"/>
</dbReference>
<dbReference type="GO" id="GO:0005249">
    <property type="term" value="F:voltage-gated potassium channel activity"/>
    <property type="evidence" value="ECO:0007669"/>
    <property type="project" value="TreeGrafter"/>
</dbReference>
<evidence type="ECO:0000256" key="1">
    <source>
        <dbReference type="SAM" id="Phobius"/>
    </source>
</evidence>
<proteinExistence type="predicted"/>
<evidence type="ECO:0000313" key="4">
    <source>
        <dbReference type="Proteomes" id="UP001162162"/>
    </source>
</evidence>
<feature type="transmembrane region" description="Helical" evidence="1">
    <location>
        <begin position="227"/>
        <end position="252"/>
    </location>
</feature>
<dbReference type="InterPro" id="IPR018490">
    <property type="entry name" value="cNMP-bd_dom_sf"/>
</dbReference>
<name>A0AAV8Z5I9_9CUCU</name>
<dbReference type="CDD" id="cd00038">
    <property type="entry name" value="CAP_ED"/>
    <property type="match status" value="1"/>
</dbReference>
<sequence>MPENVHVCSLPKQENSGFPKLPPNASCGSRFIRRLRKFTAINPNNAKCKTFFRNRSGLVAEAKHCANSPYFFVIHPFSNCHSIIEVTFFVAWLYSLIIGPLVAFEPLRSTNKLYDIVEHYFLLNIQRLLVISFFFNGYVDQKTQNIIIDPRKIALRYFRTYMFFDLIATESITSPIQQYIAKYYVEEVSFTVNSGIRIFIILCYYVRFNTVIYYLRDISLIVKLPRGVKVIFVHILRTYLILHLFTCILYGVPKTLYFDNWPEQSWLVQAHIHVTGNSSLMNKYLECFLVAVCYFFGASHGVYDVNLPNEQLCLSIVTLFGRLYTLFLLADLLRVFGIAQVAESNYEQQLCCLEEYMTSKNLPEKLRKRLRNFYEYKLRRRHFNEHEIFSTLSEHLRTELFLFAARKLIKRLFVFKTVPKSIVYSLISLMKLEIYSPRDIIVKFGATVDNVYFISSGTVSVINQEGAELCHLEDADEFGIISSVTDDKQMYQIEAVEPTEIIYINKQLFSKYPPQS</sequence>
<dbReference type="EMBL" id="JAPWTK010000017">
    <property type="protein sequence ID" value="KAJ8958431.1"/>
    <property type="molecule type" value="Genomic_DNA"/>
</dbReference>
<gene>
    <name evidence="3" type="ORF">NQ318_002217</name>
</gene>
<keyword evidence="1" id="KW-0812">Transmembrane</keyword>
<dbReference type="GO" id="GO:0098855">
    <property type="term" value="C:HCN channel complex"/>
    <property type="evidence" value="ECO:0007669"/>
    <property type="project" value="TreeGrafter"/>
</dbReference>
<feature type="transmembrane region" description="Helical" evidence="1">
    <location>
        <begin position="283"/>
        <end position="303"/>
    </location>
</feature>
<dbReference type="PROSITE" id="PS50042">
    <property type="entry name" value="CNMP_BINDING_3"/>
    <property type="match status" value="1"/>
</dbReference>
<protein>
    <recommendedName>
        <fullName evidence="2">Cyclic nucleotide-binding domain-containing protein</fullName>
    </recommendedName>
</protein>
<dbReference type="Pfam" id="PF00027">
    <property type="entry name" value="cNMP_binding"/>
    <property type="match status" value="1"/>
</dbReference>
<dbReference type="PANTHER" id="PTHR45689">
    <property type="entry name" value="I[[H]] CHANNEL, ISOFORM E"/>
    <property type="match status" value="1"/>
</dbReference>
<feature type="transmembrane region" description="Helical" evidence="1">
    <location>
        <begin position="83"/>
        <end position="104"/>
    </location>
</feature>
<keyword evidence="1" id="KW-1133">Transmembrane helix</keyword>
<dbReference type="Gene3D" id="1.10.287.630">
    <property type="entry name" value="Helix hairpin bin"/>
    <property type="match status" value="1"/>
</dbReference>
<comment type="caution">
    <text evidence="3">The sequence shown here is derived from an EMBL/GenBank/DDBJ whole genome shotgun (WGS) entry which is preliminary data.</text>
</comment>
<organism evidence="3 4">
    <name type="scientific">Aromia moschata</name>
    <dbReference type="NCBI Taxonomy" id="1265417"/>
    <lineage>
        <taxon>Eukaryota</taxon>
        <taxon>Metazoa</taxon>
        <taxon>Ecdysozoa</taxon>
        <taxon>Arthropoda</taxon>
        <taxon>Hexapoda</taxon>
        <taxon>Insecta</taxon>
        <taxon>Pterygota</taxon>
        <taxon>Neoptera</taxon>
        <taxon>Endopterygota</taxon>
        <taxon>Coleoptera</taxon>
        <taxon>Polyphaga</taxon>
        <taxon>Cucujiformia</taxon>
        <taxon>Chrysomeloidea</taxon>
        <taxon>Cerambycidae</taxon>
        <taxon>Cerambycinae</taxon>
        <taxon>Callichromatini</taxon>
        <taxon>Aromia</taxon>
    </lineage>
</organism>
<accession>A0AAV8Z5I9</accession>
<dbReference type="AlphaFoldDB" id="A0AAV8Z5I9"/>
<dbReference type="GO" id="GO:0003254">
    <property type="term" value="P:regulation of membrane depolarization"/>
    <property type="evidence" value="ECO:0007669"/>
    <property type="project" value="TreeGrafter"/>
</dbReference>
<reference evidence="3" key="1">
    <citation type="journal article" date="2023" name="Insect Mol. Biol.">
        <title>Genome sequencing provides insights into the evolution of gene families encoding plant cell wall-degrading enzymes in longhorned beetles.</title>
        <authorList>
            <person name="Shin N.R."/>
            <person name="Okamura Y."/>
            <person name="Kirsch R."/>
            <person name="Pauchet Y."/>
        </authorList>
    </citation>
    <scope>NUCLEOTIDE SEQUENCE</scope>
    <source>
        <strain evidence="3">AMC_N1</strain>
    </source>
</reference>
<dbReference type="Gene3D" id="2.60.120.10">
    <property type="entry name" value="Jelly Rolls"/>
    <property type="match status" value="1"/>
</dbReference>
<evidence type="ECO:0000259" key="2">
    <source>
        <dbReference type="PROSITE" id="PS50042"/>
    </source>
</evidence>
<dbReference type="SUPFAM" id="SSF51206">
    <property type="entry name" value="cAMP-binding domain-like"/>
    <property type="match status" value="1"/>
</dbReference>
<dbReference type="InterPro" id="IPR051413">
    <property type="entry name" value="K/Na_HCN_channel"/>
</dbReference>
<evidence type="ECO:0000313" key="3">
    <source>
        <dbReference type="EMBL" id="KAJ8958431.1"/>
    </source>
</evidence>
<keyword evidence="4" id="KW-1185">Reference proteome</keyword>
<dbReference type="GO" id="GO:0035725">
    <property type="term" value="P:sodium ion transmembrane transport"/>
    <property type="evidence" value="ECO:0007669"/>
    <property type="project" value="TreeGrafter"/>
</dbReference>
<dbReference type="PANTHER" id="PTHR45689:SF14">
    <property type="entry name" value="CYCLIC NUCLEOTIDE-GATED CATION CHANNEL SUBUNIT A-LIKE PROTEIN"/>
    <property type="match status" value="1"/>
</dbReference>
<dbReference type="Proteomes" id="UP001162162">
    <property type="component" value="Unassembled WGS sequence"/>
</dbReference>
<dbReference type="InterPro" id="IPR000595">
    <property type="entry name" value="cNMP-bd_dom"/>
</dbReference>
<feature type="domain" description="Cyclic nucleotide-binding" evidence="2">
    <location>
        <begin position="414"/>
        <end position="516"/>
    </location>
</feature>